<gene>
    <name evidence="4" type="ORF">HK097_010039</name>
</gene>
<dbReference type="GO" id="GO:0016020">
    <property type="term" value="C:membrane"/>
    <property type="evidence" value="ECO:0007669"/>
    <property type="project" value="TreeGrafter"/>
</dbReference>
<dbReference type="AlphaFoldDB" id="A0AAD5S853"/>
<evidence type="ECO:0000259" key="3">
    <source>
        <dbReference type="PROSITE" id="PS51677"/>
    </source>
</evidence>
<dbReference type="PANTHER" id="PTHR10587">
    <property type="entry name" value="GLYCOSYL TRANSFERASE-RELATED"/>
    <property type="match status" value="1"/>
</dbReference>
<dbReference type="Pfam" id="PF01522">
    <property type="entry name" value="Polysacc_deac_1"/>
    <property type="match status" value="1"/>
</dbReference>
<name>A0AAD5S853_9FUNG</name>
<dbReference type="GO" id="GO:0004099">
    <property type="term" value="F:chitin deacetylase activity"/>
    <property type="evidence" value="ECO:0007669"/>
    <property type="project" value="TreeGrafter"/>
</dbReference>
<evidence type="ECO:0000313" key="4">
    <source>
        <dbReference type="EMBL" id="KAJ3048971.1"/>
    </source>
</evidence>
<feature type="domain" description="NodB homology" evidence="3">
    <location>
        <begin position="87"/>
        <end position="298"/>
    </location>
</feature>
<evidence type="ECO:0000313" key="5">
    <source>
        <dbReference type="Proteomes" id="UP001212841"/>
    </source>
</evidence>
<evidence type="ECO:0000256" key="1">
    <source>
        <dbReference type="SAM" id="MobiDB-lite"/>
    </source>
</evidence>
<dbReference type="PANTHER" id="PTHR10587:SF98">
    <property type="entry name" value="CHITIN DEACETYLASE"/>
    <property type="match status" value="1"/>
</dbReference>
<keyword evidence="2" id="KW-0472">Membrane</keyword>
<evidence type="ECO:0000256" key="2">
    <source>
        <dbReference type="SAM" id="Phobius"/>
    </source>
</evidence>
<dbReference type="InterPro" id="IPR011330">
    <property type="entry name" value="Glyco_hydro/deAcase_b/a-brl"/>
</dbReference>
<proteinExistence type="predicted"/>
<comment type="caution">
    <text evidence="4">The sequence shown here is derived from an EMBL/GenBank/DDBJ whole genome shotgun (WGS) entry which is preliminary data.</text>
</comment>
<dbReference type="Gene3D" id="3.20.20.370">
    <property type="entry name" value="Glycoside hydrolase/deacetylase"/>
    <property type="match status" value="1"/>
</dbReference>
<dbReference type="GO" id="GO:0005975">
    <property type="term" value="P:carbohydrate metabolic process"/>
    <property type="evidence" value="ECO:0007669"/>
    <property type="project" value="InterPro"/>
</dbReference>
<dbReference type="PROSITE" id="PS51677">
    <property type="entry name" value="NODB"/>
    <property type="match status" value="1"/>
</dbReference>
<sequence length="388" mass="42743">MPTRLYTPTLFDPADYPQPWQVAPTNRPDFREWYASVDWSLVPNIRPKTGNTTYPSGDPDCWWTRGSCTTPKRDGIQRDVTSCVDPNVMGLTLDDGPQCNSEPFYDFLKQNNQKVSLFFIGSNVHRWSNQAKRAADEGHHIAIHTWSHTPLTSLTNEQVAAGKSSSSPIIIGSRTIQLTLLVPELWYTQKIIKDVTGLTPLSWRPPTGDLDDRIRAIAQSMGLLPADIWAADTLDWRKDSAVEGNYQAILRDAQSGRFSFGGPVVLAHELDDFTMGFVRRYLPRFQEGFEHVVPVATCRNEGRVYAEENVRYPNMQQYLAGRTSPINSTTTTTTTTTTTLAATTASPLAQNTRAPEPESKGAGSGAGRVVVGGVLGALTFAVVGLIAL</sequence>
<dbReference type="SUPFAM" id="SSF88713">
    <property type="entry name" value="Glycoside hydrolase/deacetylase"/>
    <property type="match status" value="1"/>
</dbReference>
<accession>A0AAD5S853</accession>
<feature type="transmembrane region" description="Helical" evidence="2">
    <location>
        <begin position="369"/>
        <end position="387"/>
    </location>
</feature>
<dbReference type="GO" id="GO:0009272">
    <property type="term" value="P:fungal-type cell wall biogenesis"/>
    <property type="evidence" value="ECO:0007669"/>
    <property type="project" value="UniProtKB-ARBA"/>
</dbReference>
<keyword evidence="5" id="KW-1185">Reference proteome</keyword>
<organism evidence="4 5">
    <name type="scientific">Rhizophlyctis rosea</name>
    <dbReference type="NCBI Taxonomy" id="64517"/>
    <lineage>
        <taxon>Eukaryota</taxon>
        <taxon>Fungi</taxon>
        <taxon>Fungi incertae sedis</taxon>
        <taxon>Chytridiomycota</taxon>
        <taxon>Chytridiomycota incertae sedis</taxon>
        <taxon>Chytridiomycetes</taxon>
        <taxon>Rhizophlyctidales</taxon>
        <taxon>Rhizophlyctidaceae</taxon>
        <taxon>Rhizophlyctis</taxon>
    </lineage>
</organism>
<dbReference type="EMBL" id="JADGJD010000711">
    <property type="protein sequence ID" value="KAJ3048971.1"/>
    <property type="molecule type" value="Genomic_DNA"/>
</dbReference>
<keyword evidence="2" id="KW-1133">Transmembrane helix</keyword>
<feature type="region of interest" description="Disordered" evidence="1">
    <location>
        <begin position="342"/>
        <end position="365"/>
    </location>
</feature>
<dbReference type="Proteomes" id="UP001212841">
    <property type="component" value="Unassembled WGS sequence"/>
</dbReference>
<keyword evidence="2" id="KW-0812">Transmembrane</keyword>
<reference evidence="4" key="1">
    <citation type="submission" date="2020-05" db="EMBL/GenBank/DDBJ databases">
        <title>Phylogenomic resolution of chytrid fungi.</title>
        <authorList>
            <person name="Stajich J.E."/>
            <person name="Amses K."/>
            <person name="Simmons R."/>
            <person name="Seto K."/>
            <person name="Myers J."/>
            <person name="Bonds A."/>
            <person name="Quandt C.A."/>
            <person name="Barry K."/>
            <person name="Liu P."/>
            <person name="Grigoriev I."/>
            <person name="Longcore J.E."/>
            <person name="James T.Y."/>
        </authorList>
    </citation>
    <scope>NUCLEOTIDE SEQUENCE</scope>
    <source>
        <strain evidence="4">JEL0318</strain>
    </source>
</reference>
<dbReference type="InterPro" id="IPR050248">
    <property type="entry name" value="Polysacc_deacetylase_ArnD"/>
</dbReference>
<dbReference type="InterPro" id="IPR002509">
    <property type="entry name" value="NODB_dom"/>
</dbReference>
<protein>
    <recommendedName>
        <fullName evidence="3">NodB homology domain-containing protein</fullName>
    </recommendedName>
</protein>